<accession>A0A2J6S7E4</accession>
<name>A0A2J6S7E4_HYAVF</name>
<dbReference type="AlphaFoldDB" id="A0A2J6S7E4"/>
<proteinExistence type="predicted"/>
<dbReference type="Proteomes" id="UP000235786">
    <property type="component" value="Unassembled WGS sequence"/>
</dbReference>
<evidence type="ECO:0000313" key="1">
    <source>
        <dbReference type="EMBL" id="PMD46681.1"/>
    </source>
</evidence>
<dbReference type="OrthoDB" id="10374882at2759"/>
<dbReference type="EMBL" id="KZ613939">
    <property type="protein sequence ID" value="PMD46681.1"/>
    <property type="molecule type" value="Genomic_DNA"/>
</dbReference>
<gene>
    <name evidence="1" type="ORF">L207DRAFT_577528</name>
</gene>
<reference evidence="1 2" key="1">
    <citation type="submission" date="2016-04" db="EMBL/GenBank/DDBJ databases">
        <title>A degradative enzymes factory behind the ericoid mycorrhizal symbiosis.</title>
        <authorList>
            <consortium name="DOE Joint Genome Institute"/>
            <person name="Martino E."/>
            <person name="Morin E."/>
            <person name="Grelet G."/>
            <person name="Kuo A."/>
            <person name="Kohler A."/>
            <person name="Daghino S."/>
            <person name="Barry K."/>
            <person name="Choi C."/>
            <person name="Cichocki N."/>
            <person name="Clum A."/>
            <person name="Copeland A."/>
            <person name="Hainaut M."/>
            <person name="Haridas S."/>
            <person name="Labutti K."/>
            <person name="Lindquist E."/>
            <person name="Lipzen A."/>
            <person name="Khouja H.-R."/>
            <person name="Murat C."/>
            <person name="Ohm R."/>
            <person name="Olson A."/>
            <person name="Spatafora J."/>
            <person name="Veneault-Fourrey C."/>
            <person name="Henrissat B."/>
            <person name="Grigoriev I."/>
            <person name="Martin F."/>
            <person name="Perotto S."/>
        </authorList>
    </citation>
    <scope>NUCLEOTIDE SEQUENCE [LARGE SCALE GENOMIC DNA]</scope>
    <source>
        <strain evidence="1 2">F</strain>
    </source>
</reference>
<sequence length="111" mass="12574">MSKDQQNRLSWAAGDIMTWLPRLYGTDVGTGSGLKLAELQLRRTGQAFTGYELIEFLAKEISPYQFSIVELLEAMTDEFEDGVAILLEPPAPNEMGRYRFDQGHPFNVRMS</sequence>
<evidence type="ECO:0000313" key="2">
    <source>
        <dbReference type="Proteomes" id="UP000235786"/>
    </source>
</evidence>
<organism evidence="1 2">
    <name type="scientific">Hyaloscypha variabilis (strain UAMH 11265 / GT02V1 / F)</name>
    <name type="common">Meliniomyces variabilis</name>
    <dbReference type="NCBI Taxonomy" id="1149755"/>
    <lineage>
        <taxon>Eukaryota</taxon>
        <taxon>Fungi</taxon>
        <taxon>Dikarya</taxon>
        <taxon>Ascomycota</taxon>
        <taxon>Pezizomycotina</taxon>
        <taxon>Leotiomycetes</taxon>
        <taxon>Helotiales</taxon>
        <taxon>Hyaloscyphaceae</taxon>
        <taxon>Hyaloscypha</taxon>
        <taxon>Hyaloscypha variabilis</taxon>
    </lineage>
</organism>
<keyword evidence="2" id="KW-1185">Reference proteome</keyword>
<protein>
    <submittedName>
        <fullName evidence="1">Uncharacterized protein</fullName>
    </submittedName>
</protein>